<dbReference type="EMBL" id="BGPR01000046">
    <property type="protein sequence ID" value="GBL86040.1"/>
    <property type="molecule type" value="Genomic_DNA"/>
</dbReference>
<name>A0A4Y2B1L3_ARAVE</name>
<accession>A0A4Y2B1L3</accession>
<dbReference type="Proteomes" id="UP000499080">
    <property type="component" value="Unassembled WGS sequence"/>
</dbReference>
<evidence type="ECO:0000313" key="2">
    <source>
        <dbReference type="Proteomes" id="UP000499080"/>
    </source>
</evidence>
<proteinExistence type="predicted"/>
<protein>
    <submittedName>
        <fullName evidence="1">Uncharacterized protein</fullName>
    </submittedName>
</protein>
<organism evidence="1 2">
    <name type="scientific">Araneus ventricosus</name>
    <name type="common">Orbweaver spider</name>
    <name type="synonym">Epeira ventricosa</name>
    <dbReference type="NCBI Taxonomy" id="182803"/>
    <lineage>
        <taxon>Eukaryota</taxon>
        <taxon>Metazoa</taxon>
        <taxon>Ecdysozoa</taxon>
        <taxon>Arthropoda</taxon>
        <taxon>Chelicerata</taxon>
        <taxon>Arachnida</taxon>
        <taxon>Araneae</taxon>
        <taxon>Araneomorphae</taxon>
        <taxon>Entelegynae</taxon>
        <taxon>Araneoidea</taxon>
        <taxon>Araneidae</taxon>
        <taxon>Araneus</taxon>
    </lineage>
</organism>
<keyword evidence="2" id="KW-1185">Reference proteome</keyword>
<comment type="caution">
    <text evidence="1">The sequence shown here is derived from an EMBL/GenBank/DDBJ whole genome shotgun (WGS) entry which is preliminary data.</text>
</comment>
<sequence length="113" mass="12617">MVVPRCMKSTNKTPCLSQKHGRHDLTHFAFTHGSSSVNLTNLPVNVCNRQVSCRPKTYHLPYLARGGRFHNLEHFKDTEQTVQVTYTAATEHSCSQGMPGHDASTRCGARATY</sequence>
<evidence type="ECO:0000313" key="1">
    <source>
        <dbReference type="EMBL" id="GBL86040.1"/>
    </source>
</evidence>
<reference evidence="1 2" key="1">
    <citation type="journal article" date="2019" name="Sci. Rep.">
        <title>Orb-weaving spider Araneus ventricosus genome elucidates the spidroin gene catalogue.</title>
        <authorList>
            <person name="Kono N."/>
            <person name="Nakamura H."/>
            <person name="Ohtoshi R."/>
            <person name="Moran D.A.P."/>
            <person name="Shinohara A."/>
            <person name="Yoshida Y."/>
            <person name="Fujiwara M."/>
            <person name="Mori M."/>
            <person name="Tomita M."/>
            <person name="Arakawa K."/>
        </authorList>
    </citation>
    <scope>NUCLEOTIDE SEQUENCE [LARGE SCALE GENOMIC DNA]</scope>
</reference>
<dbReference type="AlphaFoldDB" id="A0A4Y2B1L3"/>
<gene>
    <name evidence="1" type="ORF">AVEN_89094_1</name>
</gene>